<organism evidence="1 2">
    <name type="scientific">Aspergillus candidus</name>
    <dbReference type="NCBI Taxonomy" id="41067"/>
    <lineage>
        <taxon>Eukaryota</taxon>
        <taxon>Fungi</taxon>
        <taxon>Dikarya</taxon>
        <taxon>Ascomycota</taxon>
        <taxon>Pezizomycotina</taxon>
        <taxon>Eurotiomycetes</taxon>
        <taxon>Eurotiomycetidae</taxon>
        <taxon>Eurotiales</taxon>
        <taxon>Aspergillaceae</taxon>
        <taxon>Aspergillus</taxon>
        <taxon>Aspergillus subgen. Circumdati</taxon>
    </lineage>
</organism>
<dbReference type="OrthoDB" id="4579491at2759"/>
<gene>
    <name evidence="1" type="ORF">BDW47DRAFT_109552</name>
</gene>
<dbReference type="STRING" id="41067.A0A2I2F5Q4"/>
<dbReference type="EMBL" id="KZ559156">
    <property type="protein sequence ID" value="PLB35980.1"/>
    <property type="molecule type" value="Genomic_DNA"/>
</dbReference>
<accession>A0A2I2F5Q4</accession>
<dbReference type="Proteomes" id="UP000234585">
    <property type="component" value="Unassembled WGS sequence"/>
</dbReference>
<evidence type="ECO:0000313" key="1">
    <source>
        <dbReference type="EMBL" id="PLB35980.1"/>
    </source>
</evidence>
<proteinExistence type="predicted"/>
<dbReference type="GeneID" id="36520650"/>
<reference evidence="1 2" key="1">
    <citation type="submission" date="2017-12" db="EMBL/GenBank/DDBJ databases">
        <authorList>
            <consortium name="DOE Joint Genome Institute"/>
            <person name="Haridas S."/>
            <person name="Kjaerbolling I."/>
            <person name="Vesth T.C."/>
            <person name="Frisvad J.C."/>
            <person name="Nybo J.L."/>
            <person name="Theobald S."/>
            <person name="Kuo A."/>
            <person name="Bowyer P."/>
            <person name="Matsuda Y."/>
            <person name="Mondo S."/>
            <person name="Lyhne E.K."/>
            <person name="Kogle M.E."/>
            <person name="Clum A."/>
            <person name="Lipzen A."/>
            <person name="Salamov A."/>
            <person name="Ngan C.Y."/>
            <person name="Daum C."/>
            <person name="Chiniquy J."/>
            <person name="Barry K."/>
            <person name="LaButti K."/>
            <person name="Simmons B.A."/>
            <person name="Magnuson J.K."/>
            <person name="Mortensen U.H."/>
            <person name="Larsen T.O."/>
            <person name="Grigoriev I.V."/>
            <person name="Baker S.E."/>
            <person name="Andersen M.R."/>
            <person name="Nordberg H.P."/>
            <person name="Cantor M.N."/>
            <person name="Hua S.X."/>
        </authorList>
    </citation>
    <scope>NUCLEOTIDE SEQUENCE [LARGE SCALE GENOMIC DNA]</scope>
    <source>
        <strain evidence="1 2">CBS 102.13</strain>
    </source>
</reference>
<dbReference type="AlphaFoldDB" id="A0A2I2F5Q4"/>
<dbReference type="RefSeq" id="XP_024669992.1">
    <property type="nucleotide sequence ID" value="XM_024813490.1"/>
</dbReference>
<protein>
    <submittedName>
        <fullName evidence="1">Uncharacterized protein</fullName>
    </submittedName>
</protein>
<evidence type="ECO:0000313" key="2">
    <source>
        <dbReference type="Proteomes" id="UP000234585"/>
    </source>
</evidence>
<keyword evidence="2" id="KW-1185">Reference proteome</keyword>
<name>A0A2I2F5Q4_ASPCN</name>
<sequence>MTQAMFGCRLSLHGPLSSLLKGPFLKSGVFSASRIPATMDDRWSSRNYSVTCNNSENHGFTVQVEGPHECESSDHQEQLLRQLKDIPQDTHCLRITEDTPSHIEWSLLSKHFRNIQDLELHTGFNEELTDDGIPAHWPLKRLFISDACAEVFCSPFVLEGKVESLVLLGTSGLRFEGPTSKELYRTHQEAISRGEKNPRYITVEGGTPEERKIEIIWLPDLVMDEMNKRYAGARATQLRISPGNQNLPSLPKEVQSNIAKLEIIENDAIDTFNRMTMALPHVVGKLATLNIRSTHALDFHSTTEKLFISTLPQLLELQTLVLSVGEIFEDEDILPNLYASIPSSITTLRFRGPASLVKSNQWDAWMESFASPQFLPKLKRLSFVLDLHYEVPGATSLQKKPARAPNDWLDNAQNACDQLYQAVTKRGVAVEHFQDKWCDRWSSLKQVDDRWTRHG</sequence>